<organism evidence="1">
    <name type="scientific">marine sediment metagenome</name>
    <dbReference type="NCBI Taxonomy" id="412755"/>
    <lineage>
        <taxon>unclassified sequences</taxon>
        <taxon>metagenomes</taxon>
        <taxon>ecological metagenomes</taxon>
    </lineage>
</organism>
<gene>
    <name evidence="1" type="ORF">S01H1_26709</name>
</gene>
<reference evidence="1" key="1">
    <citation type="journal article" date="2014" name="Front. Microbiol.">
        <title>High frequency of phylogenetically diverse reductive dehalogenase-homologous genes in deep subseafloor sedimentary metagenomes.</title>
        <authorList>
            <person name="Kawai M."/>
            <person name="Futagami T."/>
            <person name="Toyoda A."/>
            <person name="Takaki Y."/>
            <person name="Nishi S."/>
            <person name="Hori S."/>
            <person name="Arai W."/>
            <person name="Tsubouchi T."/>
            <person name="Morono Y."/>
            <person name="Uchiyama I."/>
            <person name="Ito T."/>
            <person name="Fujiyama A."/>
            <person name="Inagaki F."/>
            <person name="Takami H."/>
        </authorList>
    </citation>
    <scope>NUCLEOTIDE SEQUENCE</scope>
    <source>
        <strain evidence="1">Expedition CK06-06</strain>
    </source>
</reference>
<comment type="caution">
    <text evidence="1">The sequence shown here is derived from an EMBL/GenBank/DDBJ whole genome shotgun (WGS) entry which is preliminary data.</text>
</comment>
<dbReference type="Gene3D" id="1.20.1260.10">
    <property type="match status" value="1"/>
</dbReference>
<feature type="non-terminal residue" evidence="1">
    <location>
        <position position="1"/>
    </location>
</feature>
<dbReference type="SUPFAM" id="SSF47240">
    <property type="entry name" value="Ferritin-like"/>
    <property type="match status" value="1"/>
</dbReference>
<dbReference type="EMBL" id="BARS01016206">
    <property type="protein sequence ID" value="GAF98598.1"/>
    <property type="molecule type" value="Genomic_DNA"/>
</dbReference>
<evidence type="ECO:0000313" key="1">
    <source>
        <dbReference type="EMBL" id="GAF98598.1"/>
    </source>
</evidence>
<dbReference type="AlphaFoldDB" id="X0TYF3"/>
<name>X0TYF3_9ZZZZ</name>
<protein>
    <recommendedName>
        <fullName evidence="2">Rubrerythrin diiron-binding domain-containing protein</fullName>
    </recommendedName>
</protein>
<evidence type="ECO:0008006" key="2">
    <source>
        <dbReference type="Google" id="ProtNLM"/>
    </source>
</evidence>
<proteinExistence type="predicted"/>
<accession>X0TYF3</accession>
<sequence length="170" mass="19251">WRSASSIQRLAKKWRPNWGGTCGADEQARDKLLELAEMEDCHEQTFAQVREALRVEESQSSTFDPEGGPVDLICDKPIGELLRIAIELEKESIVFYLGLRDLVPAKLGKDKVERILKEEMSRCWAANSLRSGSAHDSTAVTTRPRLDQARAPSLIHRVLHIDRDLHVRNP</sequence>
<dbReference type="InterPro" id="IPR009078">
    <property type="entry name" value="Ferritin-like_SF"/>
</dbReference>
<dbReference type="InterPro" id="IPR012347">
    <property type="entry name" value="Ferritin-like"/>
</dbReference>